<feature type="region of interest" description="Disordered" evidence="6">
    <location>
        <begin position="1084"/>
        <end position="1108"/>
    </location>
</feature>
<dbReference type="Pfam" id="PF17681">
    <property type="entry name" value="GCP_N_terminal"/>
    <property type="match status" value="1"/>
</dbReference>
<evidence type="ECO:0000256" key="2">
    <source>
        <dbReference type="ARBA" id="ARBA00010337"/>
    </source>
</evidence>
<sequence length="1130" mass="123113">MAVLDDANADDFFRLPPLPAAEGSGFKLAPLASVAPRFVLPALDENAPGVERLLGTLGSTLVVNDAGPSLTPLPPLPRLQTEVRYDAKGKGRAVPPIDAELWRLAGIEEPGPSQPCAFHSVATWDDAGADSPFMSERPPQFFESLLTSEEPPVHLPKLRTPSAASPIDVKVLLDLMMRATLGTTLTDDLRWSRREQRFVYAETGARPKGIERSTTDDLLHEFLTIGTAVRRLEIVLEEHGATPITPTHHALLHALSTIVAYLKQRLGAAVDRSLGDENAPLLQRSSPLYDLVHLASTLCEIVCWPIAQAKPIGLPAKPHAVLTLLHSHLLAQLSTSTDADKSDGTTLSLAYLLSRASEPFLALLQQWVGLADSARIDDDTDPESQPWADLGITRTRLPAADGIDVRWDYTFSARRMPAFVPRDARRTLFEAGRSLRALRDASGGLHPLCSTDWHLSANWGWGSSANLPPNDLRLHIRRVHRDIDRWRGTAHSRIRTTSESSLTSYGPGHQRRQTQQYDLMSSRASSPTAAPPSPLFASPPRTLTDLWSAFSQPPGSHLGATPEADTLWNPNVQDDLEAFVKVHSDQAQPLLPPECPTLELYISSHLLAPLLAHSALISSSLTQLYLDDLGFLQHLDVLRAFWLGGDTSFSDTVSSALFAGDASGGGESLGRRARTRARLGLPGTTEPGMSINSDNWGIGLGLGLSDRQRWPPGGSELAYALRATLLDDSVDRLASKGPVWAAIEDRVSFAVRALPEDESDGRRSRWLNPQALDFIYLAYSPPAAIATLLPHSVMDKYQLIHNFLLRISRVEAVVRSLYFDVVRPSRPADDVPIKTGVDAAFNRMPSQLGLGRRRVQTIFEPGSDADRTLLALRFVMSSFVAAISRYVLDTAIGQNWDVMRRRLDKLRRRGHAPPSTTTDSRPVTPGPDDGDDYEDLDEELDDVGGGEDEDDAPTLLGALSQLQSAHSLVLYHQIILNRILRACLLIPQPGHQVTFKLLMTLFGLILDLGKTVKEVEHGVSTPEAGAEHVMALHQDWTEKSAVFLHALERLSLRTSPRTTAAATGAGGADEGPKAAGQQDLQVLLDGERQGLEDTGGVSAPPASHLPGSTELQELLLRLRLGSRDSRPHGS</sequence>
<dbReference type="GO" id="GO:0005816">
    <property type="term" value="C:spindle pole body"/>
    <property type="evidence" value="ECO:0007669"/>
    <property type="project" value="UniProtKB-ARBA"/>
</dbReference>
<evidence type="ECO:0008006" key="11">
    <source>
        <dbReference type="Google" id="ProtNLM"/>
    </source>
</evidence>
<dbReference type="Gene3D" id="1.20.120.1900">
    <property type="entry name" value="Gamma-tubulin complex, C-terminal domain"/>
    <property type="match status" value="1"/>
</dbReference>
<dbReference type="PANTHER" id="PTHR19302">
    <property type="entry name" value="GAMMA TUBULIN COMPLEX PROTEIN"/>
    <property type="match status" value="1"/>
</dbReference>
<feature type="domain" description="Gamma tubulin complex component C-terminal" evidence="7">
    <location>
        <begin position="632"/>
        <end position="1051"/>
    </location>
</feature>
<dbReference type="Proteomes" id="UP000827549">
    <property type="component" value="Chromosome 3"/>
</dbReference>
<feature type="compositionally biased region" description="Acidic residues" evidence="6">
    <location>
        <begin position="928"/>
        <end position="952"/>
    </location>
</feature>
<dbReference type="AlphaFoldDB" id="A0AAF1BKP9"/>
<dbReference type="GO" id="GO:0005874">
    <property type="term" value="C:microtubule"/>
    <property type="evidence" value="ECO:0007669"/>
    <property type="project" value="UniProtKB-KW"/>
</dbReference>
<comment type="subcellular location">
    <subcellularLocation>
        <location evidence="1">Cytoplasm</location>
        <location evidence="1">Cytoskeleton</location>
    </subcellularLocation>
</comment>
<dbReference type="GO" id="GO:0007020">
    <property type="term" value="P:microtubule nucleation"/>
    <property type="evidence" value="ECO:0007669"/>
    <property type="project" value="InterPro"/>
</dbReference>
<feature type="region of interest" description="Disordered" evidence="6">
    <location>
        <begin position="1056"/>
        <end position="1075"/>
    </location>
</feature>
<evidence type="ECO:0000313" key="10">
    <source>
        <dbReference type="Proteomes" id="UP000827549"/>
    </source>
</evidence>
<dbReference type="GO" id="GO:0000930">
    <property type="term" value="C:gamma-tubulin complex"/>
    <property type="evidence" value="ECO:0007669"/>
    <property type="project" value="TreeGrafter"/>
</dbReference>
<reference evidence="9" key="1">
    <citation type="submission" date="2023-10" db="EMBL/GenBank/DDBJ databases">
        <authorList>
            <person name="Noh H."/>
        </authorList>
    </citation>
    <scope>NUCLEOTIDE SEQUENCE</scope>
    <source>
        <strain evidence="9">DUCC4014</strain>
    </source>
</reference>
<dbReference type="GO" id="GO:0051011">
    <property type="term" value="F:microtubule minus-end binding"/>
    <property type="evidence" value="ECO:0007669"/>
    <property type="project" value="TreeGrafter"/>
</dbReference>
<gene>
    <name evidence="9" type="ORF">LOC62_03G004828</name>
</gene>
<feature type="domain" description="Gamma tubulin complex component protein N-terminal" evidence="8">
    <location>
        <begin position="213"/>
        <end position="451"/>
    </location>
</feature>
<dbReference type="PANTHER" id="PTHR19302:SF70">
    <property type="entry name" value="GAMMA-TUBULIN COMPLEX COMPONENT 6"/>
    <property type="match status" value="1"/>
</dbReference>
<evidence type="ECO:0000256" key="1">
    <source>
        <dbReference type="ARBA" id="ARBA00004245"/>
    </source>
</evidence>
<protein>
    <recommendedName>
        <fullName evidence="11">Spindle pole body component</fullName>
    </recommendedName>
</protein>
<dbReference type="EMBL" id="CP086716">
    <property type="protein sequence ID" value="WOO81300.1"/>
    <property type="molecule type" value="Genomic_DNA"/>
</dbReference>
<dbReference type="InterPro" id="IPR042241">
    <property type="entry name" value="GCP_C_sf"/>
</dbReference>
<evidence type="ECO:0000259" key="8">
    <source>
        <dbReference type="Pfam" id="PF17681"/>
    </source>
</evidence>
<accession>A0AAF1BKP9</accession>
<keyword evidence="10" id="KW-1185">Reference proteome</keyword>
<dbReference type="InterPro" id="IPR041470">
    <property type="entry name" value="GCP_N"/>
</dbReference>
<organism evidence="9 10">
    <name type="scientific">Vanrija pseudolonga</name>
    <dbReference type="NCBI Taxonomy" id="143232"/>
    <lineage>
        <taxon>Eukaryota</taxon>
        <taxon>Fungi</taxon>
        <taxon>Dikarya</taxon>
        <taxon>Basidiomycota</taxon>
        <taxon>Agaricomycotina</taxon>
        <taxon>Tremellomycetes</taxon>
        <taxon>Trichosporonales</taxon>
        <taxon>Trichosporonaceae</taxon>
        <taxon>Vanrija</taxon>
    </lineage>
</organism>
<dbReference type="GO" id="GO:0000278">
    <property type="term" value="P:mitotic cell cycle"/>
    <property type="evidence" value="ECO:0007669"/>
    <property type="project" value="TreeGrafter"/>
</dbReference>
<proteinExistence type="inferred from homology"/>
<dbReference type="GO" id="GO:0051321">
    <property type="term" value="P:meiotic cell cycle"/>
    <property type="evidence" value="ECO:0007669"/>
    <property type="project" value="TreeGrafter"/>
</dbReference>
<name>A0AAF1BKP9_9TREE</name>
<comment type="similarity">
    <text evidence="2">Belongs to the TUBGCP family.</text>
</comment>
<dbReference type="InterPro" id="IPR040457">
    <property type="entry name" value="GCP_C"/>
</dbReference>
<keyword evidence="3" id="KW-0963">Cytoplasm</keyword>
<evidence type="ECO:0000256" key="6">
    <source>
        <dbReference type="SAM" id="MobiDB-lite"/>
    </source>
</evidence>
<evidence type="ECO:0000256" key="5">
    <source>
        <dbReference type="ARBA" id="ARBA00023212"/>
    </source>
</evidence>
<dbReference type="GO" id="GO:0031122">
    <property type="term" value="P:cytoplasmic microtubule organization"/>
    <property type="evidence" value="ECO:0007669"/>
    <property type="project" value="TreeGrafter"/>
</dbReference>
<dbReference type="InterPro" id="IPR007259">
    <property type="entry name" value="GCP"/>
</dbReference>
<dbReference type="GO" id="GO:0000922">
    <property type="term" value="C:spindle pole"/>
    <property type="evidence" value="ECO:0007669"/>
    <property type="project" value="InterPro"/>
</dbReference>
<feature type="compositionally biased region" description="Polar residues" evidence="6">
    <location>
        <begin position="495"/>
        <end position="504"/>
    </location>
</feature>
<feature type="region of interest" description="Disordered" evidence="6">
    <location>
        <begin position="907"/>
        <end position="952"/>
    </location>
</feature>
<evidence type="ECO:0000259" key="7">
    <source>
        <dbReference type="Pfam" id="PF04130"/>
    </source>
</evidence>
<keyword evidence="5" id="KW-0206">Cytoskeleton</keyword>
<dbReference type="GO" id="GO:0043015">
    <property type="term" value="F:gamma-tubulin binding"/>
    <property type="evidence" value="ECO:0007669"/>
    <property type="project" value="InterPro"/>
</dbReference>
<dbReference type="RefSeq" id="XP_062627332.1">
    <property type="nucleotide sequence ID" value="XM_062771348.1"/>
</dbReference>
<dbReference type="GeneID" id="87808061"/>
<evidence type="ECO:0000313" key="9">
    <source>
        <dbReference type="EMBL" id="WOO81300.1"/>
    </source>
</evidence>
<evidence type="ECO:0000256" key="3">
    <source>
        <dbReference type="ARBA" id="ARBA00022490"/>
    </source>
</evidence>
<evidence type="ECO:0000256" key="4">
    <source>
        <dbReference type="ARBA" id="ARBA00022701"/>
    </source>
</evidence>
<feature type="region of interest" description="Disordered" evidence="6">
    <location>
        <begin position="492"/>
        <end position="535"/>
    </location>
</feature>
<dbReference type="GO" id="GO:0051225">
    <property type="term" value="P:spindle assembly"/>
    <property type="evidence" value="ECO:0007669"/>
    <property type="project" value="TreeGrafter"/>
</dbReference>
<keyword evidence="4" id="KW-0493">Microtubule</keyword>
<dbReference type="Pfam" id="PF04130">
    <property type="entry name" value="GCP_C_terminal"/>
    <property type="match status" value="1"/>
</dbReference>